<name>A0A6A8MAA4_9LACO</name>
<dbReference type="PANTHER" id="PTHR40448">
    <property type="entry name" value="TWO-COMPONENT SENSOR HISTIDINE KINASE"/>
    <property type="match status" value="1"/>
</dbReference>
<dbReference type="Gene3D" id="3.30.565.10">
    <property type="entry name" value="Histidine kinase-like ATPase, C-terminal domain"/>
    <property type="match status" value="1"/>
</dbReference>
<evidence type="ECO:0000313" key="5">
    <source>
        <dbReference type="Proteomes" id="UP000438120"/>
    </source>
</evidence>
<dbReference type="GO" id="GO:0042802">
    <property type="term" value="F:identical protein binding"/>
    <property type="evidence" value="ECO:0007669"/>
    <property type="project" value="TreeGrafter"/>
</dbReference>
<feature type="transmembrane region" description="Helical" evidence="2">
    <location>
        <begin position="6"/>
        <end position="27"/>
    </location>
</feature>
<evidence type="ECO:0000313" key="4">
    <source>
        <dbReference type="EMBL" id="MST86106.1"/>
    </source>
</evidence>
<feature type="domain" description="Sensor histidine kinase NatK-like C-terminal" evidence="3">
    <location>
        <begin position="332"/>
        <end position="437"/>
    </location>
</feature>
<reference evidence="4 5" key="1">
    <citation type="submission" date="2019-08" db="EMBL/GenBank/DDBJ databases">
        <title>In-depth cultivation of the pig gut microbiome towards novel bacterial diversity and tailored functional studies.</title>
        <authorList>
            <person name="Wylensek D."/>
            <person name="Hitch T.C.A."/>
            <person name="Clavel T."/>
        </authorList>
    </citation>
    <scope>NUCLEOTIDE SEQUENCE [LARGE SCALE GENOMIC DNA]</scope>
    <source>
        <strain evidence="4 5">Bifido-178-WT-2B</strain>
    </source>
</reference>
<feature type="transmembrane region" description="Helical" evidence="2">
    <location>
        <begin position="116"/>
        <end position="137"/>
    </location>
</feature>
<keyword evidence="2" id="KW-0812">Transmembrane</keyword>
<organism evidence="4 5">
    <name type="scientific">Lactobacillus porci</name>
    <dbReference type="NCBI Taxonomy" id="2012477"/>
    <lineage>
        <taxon>Bacteria</taxon>
        <taxon>Bacillati</taxon>
        <taxon>Bacillota</taxon>
        <taxon>Bacilli</taxon>
        <taxon>Lactobacillales</taxon>
        <taxon>Lactobacillaceae</taxon>
        <taxon>Lactobacillus</taxon>
    </lineage>
</organism>
<comment type="caution">
    <text evidence="4">The sequence shown here is derived from an EMBL/GenBank/DDBJ whole genome shotgun (WGS) entry which is preliminary data.</text>
</comment>
<evidence type="ECO:0000256" key="1">
    <source>
        <dbReference type="SAM" id="Coils"/>
    </source>
</evidence>
<dbReference type="InterPro" id="IPR036890">
    <property type="entry name" value="HATPase_C_sf"/>
</dbReference>
<dbReference type="AlphaFoldDB" id="A0A6A8MAA4"/>
<feature type="transmembrane region" description="Helical" evidence="2">
    <location>
        <begin position="39"/>
        <end position="57"/>
    </location>
</feature>
<keyword evidence="2" id="KW-1133">Transmembrane helix</keyword>
<proteinExistence type="predicted"/>
<feature type="transmembrane region" description="Helical" evidence="2">
    <location>
        <begin position="157"/>
        <end position="177"/>
    </location>
</feature>
<accession>A0A6A8MAA4</accession>
<keyword evidence="2" id="KW-0472">Membrane</keyword>
<feature type="coiled-coil region" evidence="1">
    <location>
        <begin position="214"/>
        <end position="282"/>
    </location>
</feature>
<dbReference type="InterPro" id="IPR032834">
    <property type="entry name" value="NatK-like_C"/>
</dbReference>
<dbReference type="Proteomes" id="UP000438120">
    <property type="component" value="Unassembled WGS sequence"/>
</dbReference>
<feature type="transmembrane region" description="Helical" evidence="2">
    <location>
        <begin position="90"/>
        <end position="110"/>
    </location>
</feature>
<keyword evidence="1" id="KW-0175">Coiled coil</keyword>
<dbReference type="EMBL" id="VUMX01000001">
    <property type="protein sequence ID" value="MST86106.1"/>
    <property type="molecule type" value="Genomic_DNA"/>
</dbReference>
<dbReference type="OrthoDB" id="1652078at2"/>
<sequence length="443" mass="50974">MEEIKLYIELISGLLSAAISVVYDVYVGYHLAEIKLAGWRDRIFAFGLCVLAILIAIQGRWETNVASLMELILFTWYYRKYGLLKVSSSFMVGLLIDFLYDLIIVFLQKIPNISELMSSLCTLGLSIVYYSLCVLLIKHFQRWLLQSLKDQCRKIFWSLLAYSFCSLMAVNLVNVFLDEAKPSVIVYSYLSLGQAAFSWIIYYALRKAEDARVRNQVQQQKQKELEEYANYLEQSEDNLRAFRHDYRNLLNSLKVSAKEGNVQELLEKLERYSAENLDSQALLKYKDANHIQVKTLKSIIITKLNAIYQAGIPYDFECRQTIASIPGNVDELDLVRVIGIAFDNALEESQSLSERNGHPEIQAMLYQETTDSLEFEIRNKIVPGKRQHTNLATKGFTTKTGHQGLGLANLQDIEQKYSELDISYNVSDGWFDLYLTIDHEEDE</sequence>
<dbReference type="PANTHER" id="PTHR40448:SF1">
    <property type="entry name" value="TWO-COMPONENT SENSOR HISTIDINE KINASE"/>
    <property type="match status" value="1"/>
</dbReference>
<evidence type="ECO:0000256" key="2">
    <source>
        <dbReference type="SAM" id="Phobius"/>
    </source>
</evidence>
<dbReference type="RefSeq" id="WP_154546777.1">
    <property type="nucleotide sequence ID" value="NZ_VUMX01000001.1"/>
</dbReference>
<evidence type="ECO:0000259" key="3">
    <source>
        <dbReference type="Pfam" id="PF14501"/>
    </source>
</evidence>
<gene>
    <name evidence="4" type="ORF">FYJ62_00155</name>
</gene>
<protein>
    <submittedName>
        <fullName evidence="4">GHKL domain-containing protein</fullName>
    </submittedName>
</protein>
<dbReference type="Pfam" id="PF14501">
    <property type="entry name" value="HATPase_c_5"/>
    <property type="match status" value="1"/>
</dbReference>
<feature type="transmembrane region" description="Helical" evidence="2">
    <location>
        <begin position="183"/>
        <end position="205"/>
    </location>
</feature>
<keyword evidence="5" id="KW-1185">Reference proteome</keyword>